<feature type="coiled-coil region" evidence="1">
    <location>
        <begin position="782"/>
        <end position="816"/>
    </location>
</feature>
<keyword evidence="2" id="KW-0472">Membrane</keyword>
<dbReference type="SUPFAM" id="SSF46894">
    <property type="entry name" value="C-terminal effector domain of the bipartite response regulators"/>
    <property type="match status" value="1"/>
</dbReference>
<dbReference type="Proteomes" id="UP001597086">
    <property type="component" value="Unassembled WGS sequence"/>
</dbReference>
<feature type="domain" description="HTH luxR-type" evidence="4">
    <location>
        <begin position="879"/>
        <end position="936"/>
    </location>
</feature>
<evidence type="ECO:0000313" key="6">
    <source>
        <dbReference type="Proteomes" id="UP001597086"/>
    </source>
</evidence>
<dbReference type="InterPro" id="IPR016032">
    <property type="entry name" value="Sig_transdc_resp-reg_C-effctor"/>
</dbReference>
<reference evidence="6" key="1">
    <citation type="journal article" date="2019" name="Int. J. Syst. Evol. Microbiol.">
        <title>The Global Catalogue of Microorganisms (GCM) 10K type strain sequencing project: providing services to taxonomists for standard genome sequencing and annotation.</title>
        <authorList>
            <consortium name="The Broad Institute Genomics Platform"/>
            <consortium name="The Broad Institute Genome Sequencing Center for Infectious Disease"/>
            <person name="Wu L."/>
            <person name="Ma J."/>
        </authorList>
    </citation>
    <scope>NUCLEOTIDE SEQUENCE [LARGE SCALE GENOMIC DNA]</scope>
    <source>
        <strain evidence="6">CCUG 56098</strain>
    </source>
</reference>
<evidence type="ECO:0000313" key="5">
    <source>
        <dbReference type="EMBL" id="MFD1017431.1"/>
    </source>
</evidence>
<evidence type="ECO:0000256" key="1">
    <source>
        <dbReference type="SAM" id="Coils"/>
    </source>
</evidence>
<evidence type="ECO:0000256" key="3">
    <source>
        <dbReference type="SAM" id="SignalP"/>
    </source>
</evidence>
<evidence type="ECO:0000259" key="4">
    <source>
        <dbReference type="SMART" id="SM00421"/>
    </source>
</evidence>
<dbReference type="InterPro" id="IPR015943">
    <property type="entry name" value="WD40/YVTN_repeat-like_dom_sf"/>
</dbReference>
<protein>
    <submittedName>
        <fullName evidence="5">Triple tyrosine motif-containing protein</fullName>
    </submittedName>
</protein>
<dbReference type="Pfam" id="PF07495">
    <property type="entry name" value="Y_Y_Y"/>
    <property type="match status" value="1"/>
</dbReference>
<dbReference type="InterPro" id="IPR000792">
    <property type="entry name" value="Tscrpt_reg_LuxR_C"/>
</dbReference>
<dbReference type="Gene3D" id="2.60.40.10">
    <property type="entry name" value="Immunoglobulins"/>
    <property type="match status" value="1"/>
</dbReference>
<dbReference type="SMART" id="SM00421">
    <property type="entry name" value="HTH_LUXR"/>
    <property type="match status" value="1"/>
</dbReference>
<dbReference type="InterPro" id="IPR036388">
    <property type="entry name" value="WH-like_DNA-bd_sf"/>
</dbReference>
<keyword evidence="1" id="KW-0175">Coiled coil</keyword>
<comment type="caution">
    <text evidence="5">The sequence shown here is derived from an EMBL/GenBank/DDBJ whole genome shotgun (WGS) entry which is preliminary data.</text>
</comment>
<dbReference type="Gene3D" id="2.130.10.10">
    <property type="entry name" value="YVTN repeat-like/Quinoprotein amine dehydrogenase"/>
    <property type="match status" value="1"/>
</dbReference>
<dbReference type="InterPro" id="IPR011123">
    <property type="entry name" value="Y_Y_Y"/>
</dbReference>
<proteinExistence type="predicted"/>
<keyword evidence="2" id="KW-0812">Transmembrane</keyword>
<gene>
    <name evidence="5" type="ORF">ACFQ13_16010</name>
</gene>
<feature type="signal peptide" evidence="3">
    <location>
        <begin position="1"/>
        <end position="26"/>
    </location>
</feature>
<dbReference type="RefSeq" id="WP_386119126.1">
    <property type="nucleotide sequence ID" value="NZ_JBHTKM010000063.1"/>
</dbReference>
<feature type="transmembrane region" description="Helical" evidence="2">
    <location>
        <begin position="736"/>
        <end position="760"/>
    </location>
</feature>
<feature type="chain" id="PRO_5045968539" evidence="3">
    <location>
        <begin position="27"/>
        <end position="939"/>
    </location>
</feature>
<name>A0ABW3KUA4_9FLAO</name>
<dbReference type="EMBL" id="JBHTKM010000063">
    <property type="protein sequence ID" value="MFD1017431.1"/>
    <property type="molecule type" value="Genomic_DNA"/>
</dbReference>
<dbReference type="InterPro" id="IPR013783">
    <property type="entry name" value="Ig-like_fold"/>
</dbReference>
<keyword evidence="6" id="KW-1185">Reference proteome</keyword>
<dbReference type="Gene3D" id="1.10.10.10">
    <property type="entry name" value="Winged helix-like DNA-binding domain superfamily/Winged helix DNA-binding domain"/>
    <property type="match status" value="1"/>
</dbReference>
<keyword evidence="3" id="KW-0732">Signal</keyword>
<accession>A0ABW3KUA4</accession>
<keyword evidence="2" id="KW-1133">Transmembrane helix</keyword>
<sequence length="939" mass="107368">MLLLKNFKIYVYGLCVALCCSLASYAQEIPPIQIFTPQDYNAEDQNWAISQSDSNFIYVANNRGLLEYNGALWKLYNSPNDGILRSVKVVGDRIYTGGYMDFGYWTKNNKGTLEYSSLSENKNFSIREDEEFWGLLHVEGFVLFQSFERIYIYNIHEDRFDIINSDYRINKMFKVGETVYFQKTEVGIFKIENGKKILILPEDAILGYELVNIFPLAQGLLMQSKEHGFYKYENNSVSKWAIPSDPLLSTLSVYSSIRLADGGFLLGTIANGIIQLDASGAEVLAIDQWKGLSNNTVLSVFEDGYGSVWLGLDNGINLVNLKSPFRVYTDSQGVLGTVYAAAKTDRFLYLGTNQGLFYQAIDSNVPFKMIDGTKGQVWSLSMVQDDLFCGHDKGTFIIENTTAKQVSDIIGTWGVKPIKGRPDLLIQGNYKGLNVLEKIDGTWQYRNRVEGFNISSKYFELLNPHEVFVSHEHKGVYKITLDANYRTVKSTQKMPVAQGVKSGMVKYNNDILYSNRLGVYKYKPSADAFQKDSVLSALFTGDKYISGKLFNDVVGNKLWGFSKSELVFVEPGKLSSEPKVNVIALSSEVRKSKSGYENILYLGPKNYLIGTTDGFLKIDLDKVEERPLEMHLNSVKYGAYPDEMSALDFSNTEPLKNKDNNVRFNYSVTNYNKLSTSKFQSRLLGFYDDWSDWSTESEVFYKNLPYGEYTFQARALTDGVLSKNIVSYAFSIKKPWYLTPLAIVLYVVFVLLIIYVLYFYNRRHFKKQQLKIIEKKERELALEQLESQRQLIQFKNQNLQLDIENKNRELGMATMNLVKRNELLGNIKEQLANSKSMPEVNNVIKLINKSINNTGDWQLFEEAFNNVDKDFMKKIKALHPSITASDLRLCAYLRLNLSSKEIAPLLNISHKSVEVKRYRLRKKLELDHDRSLSSYIIEL</sequence>
<evidence type="ECO:0000256" key="2">
    <source>
        <dbReference type="SAM" id="Phobius"/>
    </source>
</evidence>
<organism evidence="5 6">
    <name type="scientific">Winogradskyella rapida</name>
    <dbReference type="NCBI Taxonomy" id="549701"/>
    <lineage>
        <taxon>Bacteria</taxon>
        <taxon>Pseudomonadati</taxon>
        <taxon>Bacteroidota</taxon>
        <taxon>Flavobacteriia</taxon>
        <taxon>Flavobacteriales</taxon>
        <taxon>Flavobacteriaceae</taxon>
        <taxon>Winogradskyella</taxon>
    </lineage>
</organism>